<keyword evidence="2" id="KW-1185">Reference proteome</keyword>
<name>A0A316WSA9_9FLAO</name>
<dbReference type="AlphaFoldDB" id="A0A316WSA9"/>
<accession>A0A316WSA9</accession>
<organism evidence="1 2">
    <name type="scientific">Chryseobacterium oncorhynchi</name>
    <dbReference type="NCBI Taxonomy" id="741074"/>
    <lineage>
        <taxon>Bacteria</taxon>
        <taxon>Pseudomonadati</taxon>
        <taxon>Bacteroidota</taxon>
        <taxon>Flavobacteriia</taxon>
        <taxon>Flavobacteriales</taxon>
        <taxon>Weeksellaceae</taxon>
        <taxon>Chryseobacterium group</taxon>
        <taxon>Chryseobacterium</taxon>
    </lineage>
</organism>
<dbReference type="Proteomes" id="UP000236182">
    <property type="component" value="Unassembled WGS sequence"/>
</dbReference>
<protein>
    <submittedName>
        <fullName evidence="1">Uncharacterized protein</fullName>
    </submittedName>
</protein>
<proteinExistence type="predicted"/>
<evidence type="ECO:0000313" key="1">
    <source>
        <dbReference type="EMBL" id="PWN64302.1"/>
    </source>
</evidence>
<dbReference type="EMBL" id="PPEI02000003">
    <property type="protein sequence ID" value="PWN64302.1"/>
    <property type="molecule type" value="Genomic_DNA"/>
</dbReference>
<reference evidence="1" key="1">
    <citation type="submission" date="2018-04" db="EMBL/GenBank/DDBJ databases">
        <title>Draft Genome Sequences of Chryseobacterium lactis NCTC11390T isolated from milk, Chryseobacterium oncorhynchi 701B-08T from rainbow trout, and Chryseobacterium viscerum 687B-08T from diseased fish.</title>
        <authorList>
            <person name="Jeong J.-J."/>
            <person name="Lee Y.J."/>
            <person name="Pathiraja D."/>
            <person name="Park B."/>
            <person name="Choi I.-G."/>
            <person name="Kim K.D."/>
        </authorList>
    </citation>
    <scope>NUCLEOTIDE SEQUENCE [LARGE SCALE GENOMIC DNA]</scope>
    <source>
        <strain evidence="1">701B-08</strain>
    </source>
</reference>
<gene>
    <name evidence="1" type="ORF">C1638_010350</name>
</gene>
<comment type="caution">
    <text evidence="1">The sequence shown here is derived from an EMBL/GenBank/DDBJ whole genome shotgun (WGS) entry which is preliminary data.</text>
</comment>
<sequence length="60" mass="6751">MLKNQEKERLKKVAEANLQDPAIHLQDLIQKAKVAVIMGINYMLDQEAAVIITQETASNM</sequence>
<evidence type="ECO:0000313" key="2">
    <source>
        <dbReference type="Proteomes" id="UP000236182"/>
    </source>
</evidence>